<organism evidence="3 4">
    <name type="scientific">Staurois parvus</name>
    <dbReference type="NCBI Taxonomy" id="386267"/>
    <lineage>
        <taxon>Eukaryota</taxon>
        <taxon>Metazoa</taxon>
        <taxon>Chordata</taxon>
        <taxon>Craniata</taxon>
        <taxon>Vertebrata</taxon>
        <taxon>Euteleostomi</taxon>
        <taxon>Amphibia</taxon>
        <taxon>Batrachia</taxon>
        <taxon>Anura</taxon>
        <taxon>Neobatrachia</taxon>
        <taxon>Ranoidea</taxon>
        <taxon>Ranidae</taxon>
        <taxon>Staurois</taxon>
    </lineage>
</organism>
<protein>
    <recommendedName>
        <fullName evidence="2">VLIG-type G domain-containing protein</fullName>
    </recommendedName>
</protein>
<accession>A0ABN9H8J0</accession>
<reference evidence="3" key="1">
    <citation type="submission" date="2023-05" db="EMBL/GenBank/DDBJ databases">
        <authorList>
            <person name="Stuckert A."/>
        </authorList>
    </citation>
    <scope>NUCLEOTIDE SEQUENCE</scope>
</reference>
<dbReference type="PROSITE" id="PS51717">
    <property type="entry name" value="G_VLIG"/>
    <property type="match status" value="1"/>
</dbReference>
<feature type="domain" description="VLIG-type G" evidence="2">
    <location>
        <begin position="1"/>
        <end position="185"/>
    </location>
</feature>
<feature type="coiled-coil region" evidence="1">
    <location>
        <begin position="122"/>
        <end position="149"/>
    </location>
</feature>
<dbReference type="SUPFAM" id="SSF52540">
    <property type="entry name" value="P-loop containing nucleoside triphosphate hydrolases"/>
    <property type="match status" value="1"/>
</dbReference>
<dbReference type="EMBL" id="CATNWA010020383">
    <property type="protein sequence ID" value="CAI9618086.1"/>
    <property type="molecule type" value="Genomic_DNA"/>
</dbReference>
<dbReference type="Proteomes" id="UP001162483">
    <property type="component" value="Unassembled WGS sequence"/>
</dbReference>
<gene>
    <name evidence="3" type="ORF">SPARVUS_LOCUS15636268</name>
</gene>
<dbReference type="InterPro" id="IPR027417">
    <property type="entry name" value="P-loop_NTPase"/>
</dbReference>
<dbReference type="InterPro" id="IPR052986">
    <property type="entry name" value="VLIG_GTPase"/>
</dbReference>
<evidence type="ECO:0000313" key="3">
    <source>
        <dbReference type="EMBL" id="CAI9618086.1"/>
    </source>
</evidence>
<feature type="non-terminal residue" evidence="3">
    <location>
        <position position="185"/>
    </location>
</feature>
<dbReference type="Pfam" id="PF25683">
    <property type="entry name" value="URGCP_GTPase"/>
    <property type="match status" value="1"/>
</dbReference>
<evidence type="ECO:0000256" key="1">
    <source>
        <dbReference type="SAM" id="Coils"/>
    </source>
</evidence>
<dbReference type="Gene3D" id="3.40.50.300">
    <property type="entry name" value="P-loop containing nucleotide triphosphate hydrolases"/>
    <property type="match status" value="1"/>
</dbReference>
<keyword evidence="4" id="KW-1185">Reference proteome</keyword>
<name>A0ABN9H8J0_9NEOB</name>
<keyword evidence="1" id="KW-0175">Coiled coil</keyword>
<dbReference type="PANTHER" id="PTHR14819:SF9">
    <property type="entry name" value="UP-REGULATOR OF CELL PROLIFERATION-LIKE"/>
    <property type="match status" value="1"/>
</dbReference>
<sequence length="185" mass="20871">MFGLQFPVASGRCTRGAFMTLLKVKEDFEGQLGCKFIIVIDTEGLKAQELASLEDSHEHDNELATLVVGLSDITIVNMSMENSTEMKDILQIVVHAFLRMKKVGKKPNCQFVHQNVSDVSAHENNMRDRKKLREQLDEMTKVAAKMEKQDGITSFSDVIDYDLEKHSWYIPGLWQGVPPMAPVNS</sequence>
<proteinExistence type="predicted"/>
<comment type="caution">
    <text evidence="3">The sequence shown here is derived from an EMBL/GenBank/DDBJ whole genome shotgun (WGS) entry which is preliminary data.</text>
</comment>
<evidence type="ECO:0000259" key="2">
    <source>
        <dbReference type="PROSITE" id="PS51717"/>
    </source>
</evidence>
<evidence type="ECO:0000313" key="4">
    <source>
        <dbReference type="Proteomes" id="UP001162483"/>
    </source>
</evidence>
<dbReference type="InterPro" id="IPR030383">
    <property type="entry name" value="G_VLIG_dom"/>
</dbReference>
<dbReference type="PANTHER" id="PTHR14819">
    <property type="entry name" value="GTP-BINDING"/>
    <property type="match status" value="1"/>
</dbReference>